<dbReference type="EMBL" id="JPWB01000003">
    <property type="protein sequence ID" value="RCK23242.1"/>
    <property type="molecule type" value="Genomic_DNA"/>
</dbReference>
<evidence type="ECO:0000313" key="2">
    <source>
        <dbReference type="Proteomes" id="UP000253061"/>
    </source>
</evidence>
<reference evidence="1 2" key="1">
    <citation type="submission" date="2014-07" db="EMBL/GenBank/DDBJ databases">
        <title>Draft genome sequence of Thalassospira profundimaris R8-17.</title>
        <authorList>
            <person name="Lai Q."/>
            <person name="Shao Z."/>
        </authorList>
    </citation>
    <scope>NUCLEOTIDE SEQUENCE [LARGE SCALE GENOMIC DNA]</scope>
    <source>
        <strain evidence="1 2">R8-17</strain>
    </source>
</reference>
<dbReference type="Proteomes" id="UP000253061">
    <property type="component" value="Unassembled WGS sequence"/>
</dbReference>
<protein>
    <recommendedName>
        <fullName evidence="3">SPOR domain-containing protein</fullName>
    </recommendedName>
</protein>
<proteinExistence type="predicted"/>
<gene>
    <name evidence="1" type="ORF">TH6_09485</name>
</gene>
<name>A0A367VFM5_9PROT</name>
<evidence type="ECO:0008006" key="3">
    <source>
        <dbReference type="Google" id="ProtNLM"/>
    </source>
</evidence>
<accession>A0A367VFM5</accession>
<evidence type="ECO:0000313" key="1">
    <source>
        <dbReference type="EMBL" id="RCK23242.1"/>
    </source>
</evidence>
<sequence length="315" mass="32869">MVAAPLALSACGGPIELTVAKLAGDLISYVSTGKSTTDHAVSFVAEQDCALHRPLLEQDICKDEETVLAEEAAALAVMGEPEIKQEIRAARPEIYAVNAPAEDWSRPSTTAAKSNVIVTTNLPPLAPKKNTDDVVADTKAPSATVEVASARDQIEAEDVPVAVGDLGPIDPQVEADAAVAGYVDDKRMPEVAAPKETVTAALTDPVTMKDSVEAVAKPVDAPLDGEALAGDDLAVPLPGDYVVLASFADEAHATKALGIYAEYQPRLLNAEVQGKPYLRVAVGPLSAEHARDLRLLAAKKGVKDPWIVGVMATGE</sequence>
<comment type="caution">
    <text evidence="1">The sequence shown here is derived from an EMBL/GenBank/DDBJ whole genome shotgun (WGS) entry which is preliminary data.</text>
</comment>
<dbReference type="AlphaFoldDB" id="A0A367VFM5"/>
<organism evidence="1 2">
    <name type="scientific">Thalassospira profundimaris</name>
    <dbReference type="NCBI Taxonomy" id="502049"/>
    <lineage>
        <taxon>Bacteria</taxon>
        <taxon>Pseudomonadati</taxon>
        <taxon>Pseudomonadota</taxon>
        <taxon>Alphaproteobacteria</taxon>
        <taxon>Rhodospirillales</taxon>
        <taxon>Thalassospiraceae</taxon>
        <taxon>Thalassospira</taxon>
    </lineage>
</organism>